<proteinExistence type="predicted"/>
<feature type="compositionally biased region" description="Polar residues" evidence="1">
    <location>
        <begin position="204"/>
        <end position="219"/>
    </location>
</feature>
<feature type="compositionally biased region" description="Basic and acidic residues" evidence="1">
    <location>
        <begin position="61"/>
        <end position="70"/>
    </location>
</feature>
<feature type="compositionally biased region" description="Pro residues" evidence="1">
    <location>
        <begin position="1"/>
        <end position="10"/>
    </location>
</feature>
<name>A0A7I4YLL4_HAECO</name>
<accession>A0A7I4YLL4</accession>
<feature type="region of interest" description="Disordered" evidence="1">
    <location>
        <begin position="312"/>
        <end position="342"/>
    </location>
</feature>
<feature type="region of interest" description="Disordered" evidence="1">
    <location>
        <begin position="137"/>
        <end position="219"/>
    </location>
</feature>
<dbReference type="WBParaSite" id="HCON_00106050-00001">
    <property type="protein sequence ID" value="HCON_00106050-00001"/>
    <property type="gene ID" value="HCON_00106050"/>
</dbReference>
<feature type="compositionally biased region" description="Polar residues" evidence="1">
    <location>
        <begin position="329"/>
        <end position="342"/>
    </location>
</feature>
<feature type="compositionally biased region" description="Polar residues" evidence="1">
    <location>
        <begin position="13"/>
        <end position="54"/>
    </location>
</feature>
<dbReference type="AlphaFoldDB" id="A0A7I4YLL4"/>
<feature type="region of interest" description="Disordered" evidence="1">
    <location>
        <begin position="245"/>
        <end position="280"/>
    </location>
</feature>
<reference evidence="3" key="1">
    <citation type="submission" date="2020-12" db="UniProtKB">
        <authorList>
            <consortium name="WormBaseParasite"/>
        </authorList>
    </citation>
    <scope>IDENTIFICATION</scope>
    <source>
        <strain evidence="3">MHco3</strain>
    </source>
</reference>
<feature type="compositionally biased region" description="Low complexity" evidence="1">
    <location>
        <begin position="248"/>
        <end position="265"/>
    </location>
</feature>
<sequence length="353" mass="37918">MTSRQPPPPSSSTQKATDVTTMSRTDTIPETSPFGRTTLTTMTHDLQSSDVSNMETVKTQTESKKVEEKTSTVTTKISTARESSHPFIHQAVVTPTAVTQITSEHPSAPSLSLHATGESTRKKLTTMETTKYPNLSQVSREEQTTHLPRVDRRSQTQLLPSTASNETTITSLRGSTSFHPSASPIVSRTNTSAATVSPYEDESITSGTEQLNSTSAGTKSAPSIMIFPFRGLHLLGREETSVAARNNTESSTFSSPVSSTLPSATEHSSLIAKEETTSNTSLLLPMEAPTTGTSRTIQLSTASAETKIAPSIMSSSSKGLHLPEREESQLATQNSIETSTLTSPPLHHRTIIF</sequence>
<feature type="region of interest" description="Disordered" evidence="1">
    <location>
        <begin position="1"/>
        <end position="73"/>
    </location>
</feature>
<dbReference type="Proteomes" id="UP000025227">
    <property type="component" value="Unplaced"/>
</dbReference>
<feature type="compositionally biased region" description="Polar residues" evidence="1">
    <location>
        <begin position="155"/>
        <end position="195"/>
    </location>
</feature>
<organism evidence="2 3">
    <name type="scientific">Haemonchus contortus</name>
    <name type="common">Barber pole worm</name>
    <dbReference type="NCBI Taxonomy" id="6289"/>
    <lineage>
        <taxon>Eukaryota</taxon>
        <taxon>Metazoa</taxon>
        <taxon>Ecdysozoa</taxon>
        <taxon>Nematoda</taxon>
        <taxon>Chromadorea</taxon>
        <taxon>Rhabditida</taxon>
        <taxon>Rhabditina</taxon>
        <taxon>Rhabditomorpha</taxon>
        <taxon>Strongyloidea</taxon>
        <taxon>Trichostrongylidae</taxon>
        <taxon>Haemonchus</taxon>
    </lineage>
</organism>
<evidence type="ECO:0000313" key="3">
    <source>
        <dbReference type="WBParaSite" id="HCON_00106050-00001"/>
    </source>
</evidence>
<feature type="compositionally biased region" description="Basic and acidic residues" evidence="1">
    <location>
        <begin position="139"/>
        <end position="154"/>
    </location>
</feature>
<evidence type="ECO:0000313" key="2">
    <source>
        <dbReference type="Proteomes" id="UP000025227"/>
    </source>
</evidence>
<evidence type="ECO:0000256" key="1">
    <source>
        <dbReference type="SAM" id="MobiDB-lite"/>
    </source>
</evidence>
<protein>
    <submittedName>
        <fullName evidence="3">Mucin-5AC-like</fullName>
    </submittedName>
</protein>
<keyword evidence="2" id="KW-1185">Reference proteome</keyword>